<comment type="caution">
    <text evidence="2">The sequence shown here is derived from an EMBL/GenBank/DDBJ whole genome shotgun (WGS) entry which is preliminary data.</text>
</comment>
<evidence type="ECO:0000256" key="1">
    <source>
        <dbReference type="SAM" id="Coils"/>
    </source>
</evidence>
<accession>A0ABS9VWD2</accession>
<sequence>MELSQLAGVADKLETARLKATNEALEHECKRLTRELDRYRRKLKAERAVSKRCKRKLDTLNQTNNDHERNTIMADDDTTAEPTGIIGKLGDIALAIRTYDAHRPDFAMAESLKDIDRQLKRIADRLDRTGTGQ</sequence>
<organism evidence="2 3">
    <name type="scientific">Bifidobacterium amazonense</name>
    <dbReference type="NCBI Taxonomy" id="2809027"/>
    <lineage>
        <taxon>Bacteria</taxon>
        <taxon>Bacillati</taxon>
        <taxon>Actinomycetota</taxon>
        <taxon>Actinomycetes</taxon>
        <taxon>Bifidobacteriales</taxon>
        <taxon>Bifidobacteriaceae</taxon>
        <taxon>Bifidobacterium</taxon>
    </lineage>
</organism>
<dbReference type="Proteomes" id="UP000710815">
    <property type="component" value="Unassembled WGS sequence"/>
</dbReference>
<evidence type="ECO:0000313" key="3">
    <source>
        <dbReference type="Proteomes" id="UP000710815"/>
    </source>
</evidence>
<evidence type="ECO:0000313" key="2">
    <source>
        <dbReference type="EMBL" id="MCH9276415.1"/>
    </source>
</evidence>
<dbReference type="EMBL" id="JAFEJT020000038">
    <property type="protein sequence ID" value="MCH9276415.1"/>
    <property type="molecule type" value="Genomic_DNA"/>
</dbReference>
<dbReference type="RefSeq" id="WP_241514099.1">
    <property type="nucleotide sequence ID" value="NZ_JAFEJT020000038.1"/>
</dbReference>
<keyword evidence="1" id="KW-0175">Coiled coil</keyword>
<reference evidence="2 3" key="2">
    <citation type="journal article" date="2021" name="Syst. Appl. Microbiol.">
        <title>Phylogenetic classification of ten novel species belonging to the genus Bifidobacterium comprising B. phasiani sp. nov., B. pongonis sp. nov., B. saguinibicoloris sp. nov., B. colobi sp. nov., B. simiiventris sp. nov., B. santillanense sp. nov., B. miconis sp. nov., B. amazonense sp. nov., B. pluvialisilvae sp. nov., and B. miconisargentati sp. nov.</title>
        <authorList>
            <person name="Lugli G.A."/>
            <person name="Calvete-Torre I."/>
            <person name="Alessandri G."/>
            <person name="Milani C."/>
            <person name="Turroni F."/>
            <person name="Laiolo P."/>
            <person name="Ossiprandi M.C."/>
            <person name="Margolles A."/>
            <person name="Ruiz L."/>
            <person name="Ventura M."/>
        </authorList>
    </citation>
    <scope>NUCLEOTIDE SEQUENCE [LARGE SCALE GENOMIC DNA]</scope>
    <source>
        <strain evidence="2 3">MA1</strain>
    </source>
</reference>
<keyword evidence="3" id="KW-1185">Reference proteome</keyword>
<reference evidence="2 3" key="1">
    <citation type="journal article" date="2021" name="Environ. Microbiol.">
        <title>Genetic insights into the dark matter of the mammalian gut microbiota through targeted genome reconstruction.</title>
        <authorList>
            <person name="Lugli G.A."/>
            <person name="Alessandri G."/>
            <person name="Milani C."/>
            <person name="Viappiani A."/>
            <person name="Fontana F."/>
            <person name="Tarracchini C."/>
            <person name="Mancabelli L."/>
            <person name="Argentini C."/>
            <person name="Ruiz L."/>
            <person name="Margolles A."/>
            <person name="van Sinderen D."/>
            <person name="Turroni F."/>
            <person name="Ventura M."/>
        </authorList>
    </citation>
    <scope>NUCLEOTIDE SEQUENCE [LARGE SCALE GENOMIC DNA]</scope>
    <source>
        <strain evidence="2 3">MA1</strain>
    </source>
</reference>
<proteinExistence type="predicted"/>
<feature type="coiled-coil region" evidence="1">
    <location>
        <begin position="15"/>
        <end position="70"/>
    </location>
</feature>
<protein>
    <submittedName>
        <fullName evidence="2">Uncharacterized protein</fullName>
    </submittedName>
</protein>
<name>A0ABS9VWD2_9BIFI</name>
<gene>
    <name evidence="2" type="ORF">JS533_009070</name>
</gene>